<keyword evidence="1" id="KW-0812">Transmembrane</keyword>
<accession>A0ABV3TCL0</accession>
<comment type="caution">
    <text evidence="2">The sequence shown here is derived from an EMBL/GenBank/DDBJ whole genome shotgun (WGS) entry which is preliminary data.</text>
</comment>
<reference evidence="2 3" key="1">
    <citation type="submission" date="2024-02" db="EMBL/GenBank/DDBJ databases">
        <title>New especies of Spiribacter isolated from saline water.</title>
        <authorList>
            <person name="Leon M.J."/>
            <person name="De La Haba R."/>
            <person name="Sanchez-Porro C."/>
            <person name="Ventosa A."/>
        </authorList>
    </citation>
    <scope>NUCLEOTIDE SEQUENCE [LARGE SCALE GENOMIC DNA]</scope>
    <source>
        <strain evidence="3">ag22IC6-390</strain>
    </source>
</reference>
<keyword evidence="1" id="KW-0472">Membrane</keyword>
<evidence type="ECO:0000256" key="1">
    <source>
        <dbReference type="SAM" id="Phobius"/>
    </source>
</evidence>
<keyword evidence="1" id="KW-1133">Transmembrane helix</keyword>
<proteinExistence type="predicted"/>
<dbReference type="EMBL" id="JBAKFM010000003">
    <property type="protein sequence ID" value="MEX0469367.1"/>
    <property type="molecule type" value="Genomic_DNA"/>
</dbReference>
<gene>
    <name evidence="2" type="ORF">V6X73_06475</name>
</gene>
<dbReference type="RefSeq" id="WP_367981292.1">
    <property type="nucleotide sequence ID" value="NZ_JBAKFM010000003.1"/>
</dbReference>
<protein>
    <recommendedName>
        <fullName evidence="4">O-antigen ligase family protein</fullName>
    </recommendedName>
</protein>
<dbReference type="InterPro" id="IPR051533">
    <property type="entry name" value="WaaL-like"/>
</dbReference>
<name>A0ABV3TCL0_9GAMM</name>
<dbReference type="Proteomes" id="UP001556709">
    <property type="component" value="Unassembled WGS sequence"/>
</dbReference>
<keyword evidence="3" id="KW-1185">Reference proteome</keyword>
<feature type="transmembrane region" description="Helical" evidence="1">
    <location>
        <begin position="229"/>
        <end position="248"/>
    </location>
</feature>
<sequence length="398" mass="44045">MLSSESKFKRSLVLSILIGLALGSGYMTALRFWGPVGISELIFLFITCALLTRGGRRIFNFRRTLLGWSELYLIVAFFLICPSVTAFVYFFSHYSEMSDPVYVFSFAGGLILAFLIADEIRCGRIDMRIVAVTSLATFLVGNLVSVTIGYNAGSFRYTGFANNPNQLIFYIASISLLLAMYDKRFLVLGLPLLVYIGVLSGSDAYVASVTIGAISLVYVVFFYYQKTPLIFNIGVLSLLTAIVVISYGELVHEYLVQIWDEADEGGSRVALLVNAVRASLASPLFGWGAGSFSGIFSPFEGYEAHNNLLDLSMQFGFLVPLAIYGVIIIAMTEALKRRQYVIFAFIVSYLVSGIFHFSARHFVFWVEFGVFLAYISSPRNSVSGRLDEPSAKRVSCAE</sequence>
<organism evidence="2 3">
    <name type="scientific">Spiribacter pallidus</name>
    <dbReference type="NCBI Taxonomy" id="1987936"/>
    <lineage>
        <taxon>Bacteria</taxon>
        <taxon>Pseudomonadati</taxon>
        <taxon>Pseudomonadota</taxon>
        <taxon>Gammaproteobacteria</taxon>
        <taxon>Chromatiales</taxon>
        <taxon>Ectothiorhodospiraceae</taxon>
        <taxon>Spiribacter</taxon>
    </lineage>
</organism>
<feature type="transmembrane region" description="Helical" evidence="1">
    <location>
        <begin position="71"/>
        <end position="94"/>
    </location>
</feature>
<evidence type="ECO:0000313" key="3">
    <source>
        <dbReference type="Proteomes" id="UP001556709"/>
    </source>
</evidence>
<feature type="transmembrane region" description="Helical" evidence="1">
    <location>
        <begin position="100"/>
        <end position="117"/>
    </location>
</feature>
<feature type="transmembrane region" description="Helical" evidence="1">
    <location>
        <begin position="193"/>
        <end position="223"/>
    </location>
</feature>
<evidence type="ECO:0008006" key="4">
    <source>
        <dbReference type="Google" id="ProtNLM"/>
    </source>
</evidence>
<feature type="transmembrane region" description="Helical" evidence="1">
    <location>
        <begin position="129"/>
        <end position="152"/>
    </location>
</feature>
<evidence type="ECO:0000313" key="2">
    <source>
        <dbReference type="EMBL" id="MEX0469367.1"/>
    </source>
</evidence>
<feature type="transmembrane region" description="Helical" evidence="1">
    <location>
        <begin position="164"/>
        <end position="181"/>
    </location>
</feature>
<feature type="transmembrane region" description="Helical" evidence="1">
    <location>
        <begin position="340"/>
        <end position="359"/>
    </location>
</feature>
<feature type="transmembrane region" description="Helical" evidence="1">
    <location>
        <begin position="312"/>
        <end position="331"/>
    </location>
</feature>
<feature type="transmembrane region" description="Helical" evidence="1">
    <location>
        <begin position="33"/>
        <end position="51"/>
    </location>
</feature>
<dbReference type="PANTHER" id="PTHR37422">
    <property type="entry name" value="TEICHURONIC ACID BIOSYNTHESIS PROTEIN TUAE"/>
    <property type="match status" value="1"/>
</dbReference>
<dbReference type="PANTHER" id="PTHR37422:SF17">
    <property type="entry name" value="O-ANTIGEN LIGASE"/>
    <property type="match status" value="1"/>
</dbReference>